<feature type="transmembrane region" description="Helical" evidence="9">
    <location>
        <begin position="12"/>
        <end position="31"/>
    </location>
</feature>
<dbReference type="Pfam" id="PF06645">
    <property type="entry name" value="SPC12"/>
    <property type="match status" value="1"/>
</dbReference>
<dbReference type="GO" id="GO:0005787">
    <property type="term" value="C:signal peptidase complex"/>
    <property type="evidence" value="ECO:0007669"/>
    <property type="project" value="InterPro"/>
</dbReference>
<evidence type="ECO:0000256" key="7">
    <source>
        <dbReference type="ARBA" id="ARBA00023136"/>
    </source>
</evidence>
<gene>
    <name evidence="10" type="ORF">GPECTOR_9g495</name>
</gene>
<protein>
    <recommendedName>
        <fullName evidence="3">Signal peptidase complex subunit 1</fullName>
    </recommendedName>
</protein>
<proteinExistence type="inferred from homology"/>
<keyword evidence="7 9" id="KW-0472">Membrane</keyword>
<dbReference type="InterPro" id="IPR009542">
    <property type="entry name" value="Spc1/SPCS1"/>
</dbReference>
<evidence type="ECO:0000313" key="11">
    <source>
        <dbReference type="Proteomes" id="UP000075714"/>
    </source>
</evidence>
<dbReference type="AlphaFoldDB" id="A0A150GRL0"/>
<evidence type="ECO:0000256" key="5">
    <source>
        <dbReference type="ARBA" id="ARBA00022824"/>
    </source>
</evidence>
<keyword evidence="5" id="KW-0256">Endoplasmic reticulum</keyword>
<dbReference type="PANTHER" id="PTHR13202:SF0">
    <property type="entry name" value="SIGNAL PEPTIDASE COMPLEX SUBUNIT 1"/>
    <property type="match status" value="1"/>
</dbReference>
<dbReference type="STRING" id="33097.A0A150GRL0"/>
<dbReference type="PANTHER" id="PTHR13202">
    <property type="entry name" value="MICROSOMAL SIGNAL PEPTIDASE 12 KDA SUBUNIT"/>
    <property type="match status" value="1"/>
</dbReference>
<name>A0A150GRL0_GONPE</name>
<evidence type="ECO:0000256" key="3">
    <source>
        <dbReference type="ARBA" id="ARBA00017059"/>
    </source>
</evidence>
<evidence type="ECO:0000256" key="4">
    <source>
        <dbReference type="ARBA" id="ARBA00022692"/>
    </source>
</evidence>
<dbReference type="GO" id="GO:0045047">
    <property type="term" value="P:protein targeting to ER"/>
    <property type="evidence" value="ECO:0007669"/>
    <property type="project" value="TreeGrafter"/>
</dbReference>
<comment type="caution">
    <text evidence="10">The sequence shown here is derived from an EMBL/GenBank/DDBJ whole genome shotgun (WGS) entry which is preliminary data.</text>
</comment>
<evidence type="ECO:0000256" key="2">
    <source>
        <dbReference type="ARBA" id="ARBA00005245"/>
    </source>
</evidence>
<evidence type="ECO:0000256" key="9">
    <source>
        <dbReference type="SAM" id="Phobius"/>
    </source>
</evidence>
<evidence type="ECO:0000256" key="1">
    <source>
        <dbReference type="ARBA" id="ARBA00004477"/>
    </source>
</evidence>
<organism evidence="10 11">
    <name type="scientific">Gonium pectorale</name>
    <name type="common">Green alga</name>
    <dbReference type="NCBI Taxonomy" id="33097"/>
    <lineage>
        <taxon>Eukaryota</taxon>
        <taxon>Viridiplantae</taxon>
        <taxon>Chlorophyta</taxon>
        <taxon>core chlorophytes</taxon>
        <taxon>Chlorophyceae</taxon>
        <taxon>CS clade</taxon>
        <taxon>Chlamydomonadales</taxon>
        <taxon>Volvocaceae</taxon>
        <taxon>Gonium</taxon>
    </lineage>
</organism>
<comment type="subcellular location">
    <subcellularLocation>
        <location evidence="1">Endoplasmic reticulum membrane</location>
        <topology evidence="1">Multi-pass membrane protein</topology>
    </subcellularLocation>
</comment>
<accession>A0A150GRL0</accession>
<evidence type="ECO:0000256" key="6">
    <source>
        <dbReference type="ARBA" id="ARBA00022989"/>
    </source>
</evidence>
<keyword evidence="11" id="KW-1185">Reference proteome</keyword>
<dbReference type="EMBL" id="LSYV01000010">
    <property type="protein sequence ID" value="KXZ52451.1"/>
    <property type="molecule type" value="Genomic_DNA"/>
</dbReference>
<comment type="similarity">
    <text evidence="2">Belongs to the SPCS1 family.</text>
</comment>
<keyword evidence="4 9" id="KW-0812">Transmembrane</keyword>
<evidence type="ECO:0000313" key="10">
    <source>
        <dbReference type="EMBL" id="KXZ52451.1"/>
    </source>
</evidence>
<evidence type="ECO:0000256" key="8">
    <source>
        <dbReference type="ARBA" id="ARBA00045204"/>
    </source>
</evidence>
<reference evidence="11" key="1">
    <citation type="journal article" date="2016" name="Nat. Commun.">
        <title>The Gonium pectorale genome demonstrates co-option of cell cycle regulation during the evolution of multicellularity.</title>
        <authorList>
            <person name="Hanschen E.R."/>
            <person name="Marriage T.N."/>
            <person name="Ferris P.J."/>
            <person name="Hamaji T."/>
            <person name="Toyoda A."/>
            <person name="Fujiyama A."/>
            <person name="Neme R."/>
            <person name="Noguchi H."/>
            <person name="Minakuchi Y."/>
            <person name="Suzuki M."/>
            <person name="Kawai-Toyooka H."/>
            <person name="Smith D.R."/>
            <person name="Sparks H."/>
            <person name="Anderson J."/>
            <person name="Bakaric R."/>
            <person name="Luria V."/>
            <person name="Karger A."/>
            <person name="Kirschner M.W."/>
            <person name="Durand P.M."/>
            <person name="Michod R.E."/>
            <person name="Nozaki H."/>
            <person name="Olson B.J."/>
        </authorList>
    </citation>
    <scope>NUCLEOTIDE SEQUENCE [LARGE SCALE GENOMIC DNA]</scope>
    <source>
        <strain evidence="11">NIES-2863</strain>
    </source>
</reference>
<dbReference type="GO" id="GO:0006465">
    <property type="term" value="P:signal peptide processing"/>
    <property type="evidence" value="ECO:0007669"/>
    <property type="project" value="InterPro"/>
</dbReference>
<comment type="function">
    <text evidence="8">Component of the signal peptidase complex (SPC) which catalyzes the cleavage of N-terminal signal sequences from nascent proteins as they are translocated into the lumen of the endoplasmic reticulum. Dispensable for SPC enzymatic activity.</text>
</comment>
<keyword evidence="6 9" id="KW-1133">Transmembrane helix</keyword>
<dbReference type="OrthoDB" id="263893at2759"/>
<sequence length="81" mass="9024">MDFVGQKLAENLLMWIVVLFAAVSFVAGYALKDFSLMVKINGVGLALTLACVLPDWPFFNRNPWKWLPPLEPEGAKNGKSK</sequence>
<dbReference type="Proteomes" id="UP000075714">
    <property type="component" value="Unassembled WGS sequence"/>
</dbReference>